<keyword evidence="14" id="KW-1185">Reference proteome</keyword>
<keyword evidence="6 11" id="KW-0812">Transmembrane</keyword>
<keyword evidence="8 11" id="KW-0472">Membrane</keyword>
<evidence type="ECO:0000313" key="13">
    <source>
        <dbReference type="EMBL" id="AFC86568.1"/>
    </source>
</evidence>
<reference evidence="13" key="1">
    <citation type="submission" date="2012-02" db="EMBL/GenBank/DDBJ databases">
        <title>The complete genome of Frateuria aurantia DSM 6220.</title>
        <authorList>
            <consortium name="US DOE Joint Genome Institute (JGI-PGF)"/>
            <person name="Lucas S."/>
            <person name="Copeland A."/>
            <person name="Lapidus A."/>
            <person name="Glavina del Rio T."/>
            <person name="Dalin E."/>
            <person name="Tice H."/>
            <person name="Bruce D."/>
            <person name="Goodwin L."/>
            <person name="Pitluck S."/>
            <person name="Peters L."/>
            <person name="Ovchinnikova G."/>
            <person name="Teshima H."/>
            <person name="Kyrpides N."/>
            <person name="Mavromatis K."/>
            <person name="Ivanova N."/>
            <person name="Brettin T."/>
            <person name="Detter J.C."/>
            <person name="Han C."/>
            <person name="Larimer F."/>
            <person name="Land M."/>
            <person name="Hauser L."/>
            <person name="Markowitz V."/>
            <person name="Cheng J.-F."/>
            <person name="Hugenholtz P."/>
            <person name="Woyke T."/>
            <person name="Wu D."/>
            <person name="Brambilla E."/>
            <person name="Klenk H.-P."/>
            <person name="Eisen J.A."/>
        </authorList>
    </citation>
    <scope>NUCLEOTIDE SEQUENCE</scope>
    <source>
        <strain evidence="13">DSM 6220</strain>
    </source>
</reference>
<evidence type="ECO:0000256" key="7">
    <source>
        <dbReference type="ARBA" id="ARBA00022989"/>
    </source>
</evidence>
<dbReference type="AlphaFoldDB" id="H8L4L3"/>
<evidence type="ECO:0000256" key="5">
    <source>
        <dbReference type="ARBA" id="ARBA00022519"/>
    </source>
</evidence>
<protein>
    <recommendedName>
        <fullName evidence="2">Type II secretion system protein H</fullName>
    </recommendedName>
    <alternativeName>
        <fullName evidence="10">General secretion pathway protein H</fullName>
    </alternativeName>
</protein>
<accession>H8L4L3</accession>
<dbReference type="Proteomes" id="UP000005234">
    <property type="component" value="Chromosome"/>
</dbReference>
<dbReference type="NCBIfam" id="TIGR02532">
    <property type="entry name" value="IV_pilin_GFxxxE"/>
    <property type="match status" value="1"/>
</dbReference>
<dbReference type="Pfam" id="PF07963">
    <property type="entry name" value="N_methyl"/>
    <property type="match status" value="1"/>
</dbReference>
<evidence type="ECO:0000256" key="11">
    <source>
        <dbReference type="SAM" id="Phobius"/>
    </source>
</evidence>
<evidence type="ECO:0000256" key="10">
    <source>
        <dbReference type="ARBA" id="ARBA00030775"/>
    </source>
</evidence>
<dbReference type="RefSeq" id="WP_014403571.1">
    <property type="nucleotide sequence ID" value="NC_017033.1"/>
</dbReference>
<keyword evidence="3" id="KW-1003">Cell membrane</keyword>
<dbReference type="GO" id="GO:0015628">
    <property type="term" value="P:protein secretion by the type II secretion system"/>
    <property type="evidence" value="ECO:0007669"/>
    <property type="project" value="InterPro"/>
</dbReference>
<feature type="transmembrane region" description="Helical" evidence="11">
    <location>
        <begin position="20"/>
        <end position="39"/>
    </location>
</feature>
<dbReference type="InterPro" id="IPR012902">
    <property type="entry name" value="N_methyl_site"/>
</dbReference>
<comment type="subcellular location">
    <subcellularLocation>
        <location evidence="1">Cell inner membrane</location>
        <topology evidence="1">Single-pass membrane protein</topology>
    </subcellularLocation>
</comment>
<evidence type="ECO:0000256" key="6">
    <source>
        <dbReference type="ARBA" id="ARBA00022692"/>
    </source>
</evidence>
<dbReference type="SUPFAM" id="SSF54523">
    <property type="entry name" value="Pili subunits"/>
    <property type="match status" value="1"/>
</dbReference>
<feature type="domain" description="General secretion pathway GspH" evidence="12">
    <location>
        <begin position="51"/>
        <end position="160"/>
    </location>
</feature>
<dbReference type="GO" id="GO:0015627">
    <property type="term" value="C:type II protein secretion system complex"/>
    <property type="evidence" value="ECO:0007669"/>
    <property type="project" value="InterPro"/>
</dbReference>
<name>H8L4L3_FRAAD</name>
<comment type="similarity">
    <text evidence="9">Belongs to the GSP H family.</text>
</comment>
<dbReference type="Pfam" id="PF12019">
    <property type="entry name" value="GspH"/>
    <property type="match status" value="1"/>
</dbReference>
<proteinExistence type="inferred from homology"/>
<evidence type="ECO:0000256" key="9">
    <source>
        <dbReference type="ARBA" id="ARBA00025772"/>
    </source>
</evidence>
<keyword evidence="7 11" id="KW-1133">Transmembrane helix</keyword>
<evidence type="ECO:0000256" key="1">
    <source>
        <dbReference type="ARBA" id="ARBA00004377"/>
    </source>
</evidence>
<evidence type="ECO:0000256" key="4">
    <source>
        <dbReference type="ARBA" id="ARBA00022481"/>
    </source>
</evidence>
<organism evidence="13 14">
    <name type="scientific">Frateuria aurantia (strain ATCC 33424 / DSM 6220 / KCTC 2777 / LMG 1558 / NBRC 3245 / NCIMB 13370)</name>
    <name type="common">Acetobacter aurantius</name>
    <dbReference type="NCBI Taxonomy" id="767434"/>
    <lineage>
        <taxon>Bacteria</taxon>
        <taxon>Pseudomonadati</taxon>
        <taxon>Pseudomonadota</taxon>
        <taxon>Gammaproteobacteria</taxon>
        <taxon>Lysobacterales</taxon>
        <taxon>Rhodanobacteraceae</taxon>
        <taxon>Frateuria</taxon>
    </lineage>
</organism>
<gene>
    <name evidence="13" type="ordered locus">Fraau_2186</name>
</gene>
<dbReference type="GO" id="GO:0005886">
    <property type="term" value="C:plasma membrane"/>
    <property type="evidence" value="ECO:0007669"/>
    <property type="project" value="UniProtKB-SubCell"/>
</dbReference>
<dbReference type="InterPro" id="IPR022346">
    <property type="entry name" value="T2SS_GspH"/>
</dbReference>
<dbReference type="KEGG" id="fau:Fraau_2186"/>
<sequence length="198" mass="19990">MVAGAIRPARSVQGFTLIELMVTVAVMAILAMIAVPNFYTTLRRHQLQSAVGSLQGALAYARTEAVLRQYSVSICPSGGSAAACSGGNDYSQGWLIYTTPGAPNKVYATGGTMTLLRVGQGESHVSAMAALTTPISFGPQGQVVGGAATGFEFCGRTGSSGNGQSTAAVPGRVLTVSAQGSVYVQVLGVLASCAAPAV</sequence>
<evidence type="ECO:0000256" key="2">
    <source>
        <dbReference type="ARBA" id="ARBA00021549"/>
    </source>
</evidence>
<dbReference type="Gene3D" id="3.55.40.10">
    <property type="entry name" value="minor pseudopilin epsh domain"/>
    <property type="match status" value="1"/>
</dbReference>
<dbReference type="InterPro" id="IPR045584">
    <property type="entry name" value="Pilin-like"/>
</dbReference>
<dbReference type="HOGENOM" id="CLU_084761_1_4_6"/>
<dbReference type="EMBL" id="CP003350">
    <property type="protein sequence ID" value="AFC86568.1"/>
    <property type="molecule type" value="Genomic_DNA"/>
</dbReference>
<dbReference type="eggNOG" id="COG4970">
    <property type="taxonomic scope" value="Bacteria"/>
</dbReference>
<evidence type="ECO:0000259" key="12">
    <source>
        <dbReference type="Pfam" id="PF12019"/>
    </source>
</evidence>
<dbReference type="STRING" id="767434.Fraau_2186"/>
<evidence type="ECO:0000256" key="3">
    <source>
        <dbReference type="ARBA" id="ARBA00022475"/>
    </source>
</evidence>
<keyword evidence="5" id="KW-0997">Cell inner membrane</keyword>
<dbReference type="PROSITE" id="PS00409">
    <property type="entry name" value="PROKAR_NTER_METHYL"/>
    <property type="match status" value="1"/>
</dbReference>
<evidence type="ECO:0000313" key="14">
    <source>
        <dbReference type="Proteomes" id="UP000005234"/>
    </source>
</evidence>
<keyword evidence="4" id="KW-0488">Methylation</keyword>
<evidence type="ECO:0000256" key="8">
    <source>
        <dbReference type="ARBA" id="ARBA00023136"/>
    </source>
</evidence>